<accession>W6XVC8</accession>
<evidence type="ECO:0000313" key="2">
    <source>
        <dbReference type="Proteomes" id="UP000053841"/>
    </source>
</evidence>
<dbReference type="GeneID" id="19144652"/>
<keyword evidence="2" id="KW-1185">Reference proteome</keyword>
<reference evidence="1 2" key="1">
    <citation type="journal article" date="2013" name="PLoS Genet.">
        <title>Comparative genome structure, secondary metabolite, and effector coding capacity across Cochliobolus pathogens.</title>
        <authorList>
            <person name="Condon B.J."/>
            <person name="Leng Y."/>
            <person name="Wu D."/>
            <person name="Bushley K.E."/>
            <person name="Ohm R.A."/>
            <person name="Otillar R."/>
            <person name="Martin J."/>
            <person name="Schackwitz W."/>
            <person name="Grimwood J."/>
            <person name="MohdZainudin N."/>
            <person name="Xue C."/>
            <person name="Wang R."/>
            <person name="Manning V.A."/>
            <person name="Dhillon B."/>
            <person name="Tu Z.J."/>
            <person name="Steffenson B.J."/>
            <person name="Salamov A."/>
            <person name="Sun H."/>
            <person name="Lowry S."/>
            <person name="LaButti K."/>
            <person name="Han J."/>
            <person name="Copeland A."/>
            <person name="Lindquist E."/>
            <person name="Barry K."/>
            <person name="Schmutz J."/>
            <person name="Baker S.E."/>
            <person name="Ciuffetti L.M."/>
            <person name="Grigoriev I.V."/>
            <person name="Zhong S."/>
            <person name="Turgeon B.G."/>
        </authorList>
    </citation>
    <scope>NUCLEOTIDE SEQUENCE [LARGE SCALE GENOMIC DNA]</scope>
    <source>
        <strain evidence="1 2">26-R-13</strain>
    </source>
</reference>
<proteinExistence type="predicted"/>
<organism evidence="1 2">
    <name type="scientific">Cochliobolus carbonum (strain 26-R-13)</name>
    <name type="common">Maize leaf spot fungus</name>
    <name type="synonym">Bipolaris zeicola</name>
    <dbReference type="NCBI Taxonomy" id="930089"/>
    <lineage>
        <taxon>Eukaryota</taxon>
        <taxon>Fungi</taxon>
        <taxon>Dikarya</taxon>
        <taxon>Ascomycota</taxon>
        <taxon>Pezizomycotina</taxon>
        <taxon>Dothideomycetes</taxon>
        <taxon>Pleosporomycetidae</taxon>
        <taxon>Pleosporales</taxon>
        <taxon>Pleosporineae</taxon>
        <taxon>Pleosporaceae</taxon>
        <taxon>Bipolaris</taxon>
    </lineage>
</organism>
<feature type="non-terminal residue" evidence="1">
    <location>
        <position position="1"/>
    </location>
</feature>
<dbReference type="EMBL" id="KI965175">
    <property type="protein sequence ID" value="EUC26729.1"/>
    <property type="molecule type" value="Genomic_DNA"/>
</dbReference>
<protein>
    <submittedName>
        <fullName evidence="1">Uncharacterized protein</fullName>
    </submittedName>
</protein>
<name>W6XVC8_COCC2</name>
<dbReference type="AlphaFoldDB" id="W6XVC8"/>
<gene>
    <name evidence="1" type="ORF">COCCADRAFT_113526</name>
</gene>
<evidence type="ECO:0000313" key="1">
    <source>
        <dbReference type="EMBL" id="EUC26729.1"/>
    </source>
</evidence>
<sequence>VSDVESLRGIWECVGHQRTLDSIEAYRPGTRGCQKSTEQLYQTTATYTCWSELIRIVVESMSDLYACGLLRWS</sequence>
<dbReference type="Proteomes" id="UP000053841">
    <property type="component" value="Unassembled WGS sequence"/>
</dbReference>
<dbReference type="RefSeq" id="XP_007718964.1">
    <property type="nucleotide sequence ID" value="XM_007720774.1"/>
</dbReference>
<dbReference type="HOGENOM" id="CLU_2711501_0_0_1"/>
<dbReference type="KEGG" id="bze:COCCADRAFT_113526"/>
<dbReference type="OrthoDB" id="10418580at2759"/>